<keyword evidence="4 8" id="KW-0819">tRNA processing</keyword>
<reference evidence="11" key="1">
    <citation type="journal article" date="2019" name="Int. J. Syst. Evol. Microbiol.">
        <title>The Global Catalogue of Microorganisms (GCM) 10K type strain sequencing project: providing services to taxonomists for standard genome sequencing and annotation.</title>
        <authorList>
            <consortium name="The Broad Institute Genomics Platform"/>
            <consortium name="The Broad Institute Genome Sequencing Center for Infectious Disease"/>
            <person name="Wu L."/>
            <person name="Ma J."/>
        </authorList>
    </citation>
    <scope>NUCLEOTIDE SEQUENCE [LARGE SCALE GENOMIC DNA]</scope>
    <source>
        <strain evidence="11">CGMCC 4.7177</strain>
    </source>
</reference>
<keyword evidence="5 8" id="KW-0547">Nucleotide-binding</keyword>
<dbReference type="Gene3D" id="3.40.50.620">
    <property type="entry name" value="HUPs"/>
    <property type="match status" value="1"/>
</dbReference>
<dbReference type="InterPro" id="IPR012796">
    <property type="entry name" value="Lysidine-tRNA-synth_C"/>
</dbReference>
<dbReference type="InterPro" id="IPR014729">
    <property type="entry name" value="Rossmann-like_a/b/a_fold"/>
</dbReference>
<evidence type="ECO:0000256" key="5">
    <source>
        <dbReference type="ARBA" id="ARBA00022741"/>
    </source>
</evidence>
<dbReference type="InterPro" id="IPR012094">
    <property type="entry name" value="tRNA_Ile_lys_synt"/>
</dbReference>
<evidence type="ECO:0000313" key="11">
    <source>
        <dbReference type="Proteomes" id="UP001597218"/>
    </source>
</evidence>
<dbReference type="NCBIfam" id="TIGR02433">
    <property type="entry name" value="lysidine_TilS_C"/>
    <property type="match status" value="1"/>
</dbReference>
<comment type="domain">
    <text evidence="8">The N-terminal region contains the highly conserved SGGXDS motif, predicted to be a P-loop motif involved in ATP binding.</text>
</comment>
<comment type="catalytic activity">
    <reaction evidence="7 8">
        <text>cytidine(34) in tRNA(Ile2) + L-lysine + ATP = lysidine(34) in tRNA(Ile2) + AMP + diphosphate + H(+)</text>
        <dbReference type="Rhea" id="RHEA:43744"/>
        <dbReference type="Rhea" id="RHEA-COMP:10625"/>
        <dbReference type="Rhea" id="RHEA-COMP:10670"/>
        <dbReference type="ChEBI" id="CHEBI:15378"/>
        <dbReference type="ChEBI" id="CHEBI:30616"/>
        <dbReference type="ChEBI" id="CHEBI:32551"/>
        <dbReference type="ChEBI" id="CHEBI:33019"/>
        <dbReference type="ChEBI" id="CHEBI:82748"/>
        <dbReference type="ChEBI" id="CHEBI:83665"/>
        <dbReference type="ChEBI" id="CHEBI:456215"/>
        <dbReference type="EC" id="6.3.4.19"/>
    </reaction>
</comment>
<dbReference type="CDD" id="cd01992">
    <property type="entry name" value="TilS_N"/>
    <property type="match status" value="1"/>
</dbReference>
<evidence type="ECO:0000256" key="6">
    <source>
        <dbReference type="ARBA" id="ARBA00022840"/>
    </source>
</evidence>
<comment type="similarity">
    <text evidence="8">Belongs to the tRNA(Ile)-lysidine synthase family.</text>
</comment>
<dbReference type="SUPFAM" id="SSF82829">
    <property type="entry name" value="MesJ substrate recognition domain-like"/>
    <property type="match status" value="1"/>
</dbReference>
<evidence type="ECO:0000256" key="7">
    <source>
        <dbReference type="ARBA" id="ARBA00048539"/>
    </source>
</evidence>
<keyword evidence="2 8" id="KW-0963">Cytoplasm</keyword>
<keyword evidence="11" id="KW-1185">Reference proteome</keyword>
<evidence type="ECO:0000256" key="8">
    <source>
        <dbReference type="HAMAP-Rule" id="MF_01161"/>
    </source>
</evidence>
<dbReference type="Pfam" id="PF01171">
    <property type="entry name" value="ATP_bind_3"/>
    <property type="match status" value="1"/>
</dbReference>
<dbReference type="Pfam" id="PF11734">
    <property type="entry name" value="TilS_C"/>
    <property type="match status" value="1"/>
</dbReference>
<dbReference type="PANTHER" id="PTHR43033">
    <property type="entry name" value="TRNA(ILE)-LYSIDINE SYNTHASE-RELATED"/>
    <property type="match status" value="1"/>
</dbReference>
<dbReference type="Gene3D" id="3.30.465.60">
    <property type="match status" value="1"/>
</dbReference>
<keyword evidence="3 8" id="KW-0436">Ligase</keyword>
<organism evidence="10 11">
    <name type="scientific">Sporosarcina siberiensis</name>
    <dbReference type="NCBI Taxonomy" id="1365606"/>
    <lineage>
        <taxon>Bacteria</taxon>
        <taxon>Bacillati</taxon>
        <taxon>Bacillota</taxon>
        <taxon>Bacilli</taxon>
        <taxon>Bacillales</taxon>
        <taxon>Caryophanaceae</taxon>
        <taxon>Sporosarcina</taxon>
    </lineage>
</organism>
<evidence type="ECO:0000256" key="2">
    <source>
        <dbReference type="ARBA" id="ARBA00022490"/>
    </source>
</evidence>
<proteinExistence type="inferred from homology"/>
<dbReference type="NCBIfam" id="TIGR02432">
    <property type="entry name" value="lysidine_TilS_N"/>
    <property type="match status" value="1"/>
</dbReference>
<dbReference type="GO" id="GO:0032267">
    <property type="term" value="F:tRNA(Ile)-lysidine synthase activity"/>
    <property type="evidence" value="ECO:0007669"/>
    <property type="project" value="UniProtKB-EC"/>
</dbReference>
<dbReference type="RefSeq" id="WP_381535359.1">
    <property type="nucleotide sequence ID" value="NZ_JBHUGI010000003.1"/>
</dbReference>
<feature type="binding site" evidence="8">
    <location>
        <begin position="29"/>
        <end position="34"/>
    </location>
    <ligand>
        <name>ATP</name>
        <dbReference type="ChEBI" id="CHEBI:30616"/>
    </ligand>
</feature>
<dbReference type="PANTHER" id="PTHR43033:SF1">
    <property type="entry name" value="TRNA(ILE)-LYSIDINE SYNTHASE-RELATED"/>
    <property type="match status" value="1"/>
</dbReference>
<sequence>MNTFDETVFRFIKKESLILEGSRVLIACSGGVDSVVLLHFIAMNRERWGVDVAAIHVDHMLRGEESEEDGAFVRQLCDTYGIPFFGRRIAVPEILSKSGGNMQAVCREERYSFFSEIMLANKYNVLVTAHHGEDQLETVLMQVTKGNIPKGMPMKREINGGILTRPFLPVVKASLYSYAIEKKLEFREDPSNQSTAYLRNRFRQQVLPFIVAENPAVIENTLTITRKMAEDDALLEALAKEQFDKIVEFTEEGLPSIDGNAFIGMPNSLQRRVITLLLNYLYDNKNVLVEYKYGLIEQLQDQLTSQVGNISIDLPLGYKFIREYGHLSFVKGNPVPQPDVFKTVPKGVQIPWGNSEWLYWTEVDEVDSCLLTNVVDVMYFNLPKSALPLHVRYRKEGDRMLLPGMSHPKRLSRLFIDEKVGTSERLGLPVLVTAQDEVCAVPGLRYGTAFKRDLTAADKYIFVLGKK</sequence>
<dbReference type="SUPFAM" id="SSF52402">
    <property type="entry name" value="Adenine nucleotide alpha hydrolases-like"/>
    <property type="match status" value="1"/>
</dbReference>
<comment type="subcellular location">
    <subcellularLocation>
        <location evidence="1 8">Cytoplasm</location>
    </subcellularLocation>
</comment>
<evidence type="ECO:0000256" key="3">
    <source>
        <dbReference type="ARBA" id="ARBA00022598"/>
    </source>
</evidence>
<accession>A0ABW4SB83</accession>
<dbReference type="InterPro" id="IPR011063">
    <property type="entry name" value="TilS/TtcA_N"/>
</dbReference>
<dbReference type="Proteomes" id="UP001597218">
    <property type="component" value="Unassembled WGS sequence"/>
</dbReference>
<dbReference type="EMBL" id="JBHUGI010000003">
    <property type="protein sequence ID" value="MFD1926698.1"/>
    <property type="molecule type" value="Genomic_DNA"/>
</dbReference>
<name>A0ABW4SB83_9BACL</name>
<dbReference type="HAMAP" id="MF_01161">
    <property type="entry name" value="tRNA_Ile_lys_synt"/>
    <property type="match status" value="1"/>
</dbReference>
<gene>
    <name evidence="8 10" type="primary">tilS</name>
    <name evidence="10" type="ORF">ACFSFY_01235</name>
</gene>
<evidence type="ECO:0000259" key="9">
    <source>
        <dbReference type="SMART" id="SM00977"/>
    </source>
</evidence>
<keyword evidence="6 8" id="KW-0067">ATP-binding</keyword>
<comment type="caution">
    <text evidence="10">The sequence shown here is derived from an EMBL/GenBank/DDBJ whole genome shotgun (WGS) entry which is preliminary data.</text>
</comment>
<dbReference type="InterPro" id="IPR012795">
    <property type="entry name" value="tRNA_Ile_lys_synt_N"/>
</dbReference>
<protein>
    <recommendedName>
        <fullName evidence="8">tRNA(Ile)-lysidine synthase</fullName>
        <ecNumber evidence="8">6.3.4.19</ecNumber>
    </recommendedName>
    <alternativeName>
        <fullName evidence="8">tRNA(Ile)-2-lysyl-cytidine synthase</fullName>
    </alternativeName>
    <alternativeName>
        <fullName evidence="8">tRNA(Ile)-lysidine synthetase</fullName>
    </alternativeName>
</protein>
<dbReference type="SMART" id="SM00977">
    <property type="entry name" value="TilS_C"/>
    <property type="match status" value="1"/>
</dbReference>
<dbReference type="EC" id="6.3.4.19" evidence="8"/>
<feature type="domain" description="Lysidine-tRNA(Ile) synthetase C-terminal" evidence="9">
    <location>
        <begin position="389"/>
        <end position="463"/>
    </location>
</feature>
<dbReference type="SUPFAM" id="SSF56037">
    <property type="entry name" value="PheT/TilS domain"/>
    <property type="match status" value="1"/>
</dbReference>
<comment type="function">
    <text evidence="8">Ligates lysine onto the cytidine present at position 34 of the AUA codon-specific tRNA(Ile) that contains the anticodon CAU, in an ATP-dependent manner. Cytidine is converted to lysidine, thus changing the amino acid specificity of the tRNA from methionine to isoleucine.</text>
</comment>
<evidence type="ECO:0000256" key="4">
    <source>
        <dbReference type="ARBA" id="ARBA00022694"/>
    </source>
</evidence>
<evidence type="ECO:0000313" key="10">
    <source>
        <dbReference type="EMBL" id="MFD1926698.1"/>
    </source>
</evidence>
<evidence type="ECO:0000256" key="1">
    <source>
        <dbReference type="ARBA" id="ARBA00004496"/>
    </source>
</evidence>